<feature type="domain" description="Amidohydrolase-related" evidence="2">
    <location>
        <begin position="3"/>
        <end position="272"/>
    </location>
</feature>
<proteinExistence type="predicted"/>
<dbReference type="InterPro" id="IPR032466">
    <property type="entry name" value="Metal_Hydrolase"/>
</dbReference>
<evidence type="ECO:0000313" key="4">
    <source>
        <dbReference type="Proteomes" id="UP001442364"/>
    </source>
</evidence>
<dbReference type="EMBL" id="JBBMER010000003">
    <property type="protein sequence ID" value="MEQ2379139.1"/>
    <property type="molecule type" value="Genomic_DNA"/>
</dbReference>
<dbReference type="InterPro" id="IPR032465">
    <property type="entry name" value="ACMSD"/>
</dbReference>
<gene>
    <name evidence="3" type="ORF">WMO14_04475</name>
</gene>
<comment type="caution">
    <text evidence="3">The sequence shown here is derived from an EMBL/GenBank/DDBJ whole genome shotgun (WGS) entry which is preliminary data.</text>
</comment>
<evidence type="ECO:0000313" key="3">
    <source>
        <dbReference type="EMBL" id="MEQ2379139.1"/>
    </source>
</evidence>
<keyword evidence="4" id="KW-1185">Reference proteome</keyword>
<protein>
    <submittedName>
        <fullName evidence="3">Amidohydrolase family protein</fullName>
    </submittedName>
</protein>
<dbReference type="CDD" id="cd01292">
    <property type="entry name" value="metallo-dependent_hydrolases"/>
    <property type="match status" value="1"/>
</dbReference>
<dbReference type="Gene3D" id="3.20.20.140">
    <property type="entry name" value="Metal-dependent hydrolases"/>
    <property type="match status" value="1"/>
</dbReference>
<evidence type="ECO:0000256" key="1">
    <source>
        <dbReference type="ARBA" id="ARBA00023239"/>
    </source>
</evidence>
<dbReference type="InterPro" id="IPR006680">
    <property type="entry name" value="Amidohydro-rel"/>
</dbReference>
<dbReference type="SUPFAM" id="SSF51556">
    <property type="entry name" value="Metallo-dependent hydrolases"/>
    <property type="match status" value="1"/>
</dbReference>
<dbReference type="PANTHER" id="PTHR21240:SF28">
    <property type="entry name" value="ISO-OROTATE DECARBOXYLASE (EUROFUNG)"/>
    <property type="match status" value="1"/>
</dbReference>
<name>A0ABV1BTR6_9FIRM</name>
<dbReference type="PANTHER" id="PTHR21240">
    <property type="entry name" value="2-AMINO-3-CARBOXYLMUCONATE-6-SEMIALDEHYDE DECARBOXYLASE"/>
    <property type="match status" value="1"/>
</dbReference>
<organism evidence="3 4">
    <name type="scientific">[Lactobacillus] rogosae</name>
    <dbReference type="NCBI Taxonomy" id="706562"/>
    <lineage>
        <taxon>Bacteria</taxon>
        <taxon>Bacillati</taxon>
        <taxon>Bacillota</taxon>
        <taxon>Clostridia</taxon>
        <taxon>Lachnospirales</taxon>
        <taxon>Lachnospiraceae</taxon>
        <taxon>Lachnospira</taxon>
    </lineage>
</organism>
<dbReference type="RefSeq" id="WP_022501435.1">
    <property type="nucleotide sequence ID" value="NZ_DAWCMB010000110.1"/>
</dbReference>
<accession>A0ABV1BTR6</accession>
<evidence type="ECO:0000259" key="2">
    <source>
        <dbReference type="Pfam" id="PF04909"/>
    </source>
</evidence>
<dbReference type="Pfam" id="PF04909">
    <property type="entry name" value="Amidohydro_2"/>
    <property type="match status" value="1"/>
</dbReference>
<keyword evidence="1" id="KW-0456">Lyase</keyword>
<sequence>MIIDFHTHSFPDDIADRAVGRLAQSGGIPNYLDGRVDSIKASMKKAGIDYSVLLPIATKPSQHTTINKIAIETNKSFKSTGIISFGTIHPDNDDYKTIISDLAKAGVPGIKLHPVFQRTNIDDPRCLRIIECANDNDLIVSIHCGMDISFPNCDEASVERLANMIKEVPPHKLVLAHMGGWSMYDEVCDQLIGTPNVWLDTALVLKSTPDNNFLSKEKFVQMVRTHGSDHILFGTDSPWSDQSESLHLLRTSGLTPEELTAIEGGNAATLLGSFLTNTP</sequence>
<reference evidence="3 4" key="1">
    <citation type="submission" date="2024-03" db="EMBL/GenBank/DDBJ databases">
        <title>Human intestinal bacterial collection.</title>
        <authorList>
            <person name="Pauvert C."/>
            <person name="Hitch T.C.A."/>
            <person name="Clavel T."/>
        </authorList>
    </citation>
    <scope>NUCLEOTIDE SEQUENCE [LARGE SCALE GENOMIC DNA]</scope>
    <source>
        <strain evidence="3 4">CLA-AA-H255</strain>
    </source>
</reference>
<dbReference type="Proteomes" id="UP001442364">
    <property type="component" value="Unassembled WGS sequence"/>
</dbReference>